<keyword evidence="2" id="KW-1133">Transmembrane helix</keyword>
<protein>
    <recommendedName>
        <fullName evidence="3">VWFA domain-containing protein</fullName>
    </recommendedName>
</protein>
<feature type="region of interest" description="Disordered" evidence="1">
    <location>
        <begin position="1"/>
        <end position="39"/>
    </location>
</feature>
<dbReference type="Proteomes" id="UP000444721">
    <property type="component" value="Unassembled WGS sequence"/>
</dbReference>
<dbReference type="GO" id="GO:0005891">
    <property type="term" value="C:voltage-gated calcium channel complex"/>
    <property type="evidence" value="ECO:0007669"/>
    <property type="project" value="TreeGrafter"/>
</dbReference>
<dbReference type="SUPFAM" id="SSF53300">
    <property type="entry name" value="vWA-like"/>
    <property type="match status" value="1"/>
</dbReference>
<evidence type="ECO:0000313" key="4">
    <source>
        <dbReference type="EMBL" id="KAF0984561.1"/>
    </source>
</evidence>
<organism evidence="4 5">
    <name type="scientific">Naegleria fowleri</name>
    <name type="common">Brain eating amoeba</name>
    <dbReference type="NCBI Taxonomy" id="5763"/>
    <lineage>
        <taxon>Eukaryota</taxon>
        <taxon>Discoba</taxon>
        <taxon>Heterolobosea</taxon>
        <taxon>Tetramitia</taxon>
        <taxon>Eutetramitia</taxon>
        <taxon>Vahlkampfiidae</taxon>
        <taxon>Naegleria</taxon>
    </lineage>
</organism>
<name>A0A6A5CBC7_NAEFO</name>
<dbReference type="EMBL" id="VFQX01000002">
    <property type="protein sequence ID" value="KAF0984561.1"/>
    <property type="molecule type" value="Genomic_DNA"/>
</dbReference>
<keyword evidence="2" id="KW-0472">Membrane</keyword>
<evidence type="ECO:0000313" key="5">
    <source>
        <dbReference type="Proteomes" id="UP000444721"/>
    </source>
</evidence>
<dbReference type="OrthoDB" id="202775at2759"/>
<dbReference type="VEuPathDB" id="AmoebaDB:FDP41_000460"/>
<dbReference type="PROSITE" id="PS50234">
    <property type="entry name" value="VWFA"/>
    <property type="match status" value="1"/>
</dbReference>
<dbReference type="InterPro" id="IPR051173">
    <property type="entry name" value="Ca_channel_alpha-2/delta"/>
</dbReference>
<keyword evidence="5" id="KW-1185">Reference proteome</keyword>
<proteinExistence type="predicted"/>
<dbReference type="OMA" id="MWITIGT"/>
<dbReference type="PANTHER" id="PTHR10166">
    <property type="entry name" value="VOLTAGE-DEPENDENT CALCIUM CHANNEL SUBUNIT ALPHA-2/DELTA-RELATED"/>
    <property type="match status" value="1"/>
</dbReference>
<gene>
    <name evidence="4" type="ORF">FDP41_000460</name>
</gene>
<dbReference type="GO" id="GO:0005245">
    <property type="term" value="F:voltage-gated calcium channel activity"/>
    <property type="evidence" value="ECO:0007669"/>
    <property type="project" value="TreeGrafter"/>
</dbReference>
<accession>A0A6A5CBC7</accession>
<dbReference type="SMART" id="SM00327">
    <property type="entry name" value="VWA"/>
    <property type="match status" value="1"/>
</dbReference>
<dbReference type="Pfam" id="PF00092">
    <property type="entry name" value="VWA"/>
    <property type="match status" value="1"/>
</dbReference>
<dbReference type="VEuPathDB" id="AmoebaDB:NF0129050"/>
<dbReference type="Gene3D" id="3.40.50.410">
    <property type="entry name" value="von Willebrand factor, type A domain"/>
    <property type="match status" value="1"/>
</dbReference>
<dbReference type="AlphaFoldDB" id="A0A6A5CBC7"/>
<comment type="caution">
    <text evidence="4">The sequence shown here is derived from an EMBL/GenBank/DDBJ whole genome shotgun (WGS) entry which is preliminary data.</text>
</comment>
<sequence length="624" mass="71548">MLEACAPSLELPHSQQQHHHRKESPFLKTSTTREKSDDPMKRHEGKIFFYWGWKKDDSFCQVLSLLFSIILLYLLLGLPIFPNLTIGFVEGFDYDGMEESVRKVCRAVENFVDQFPYYDSSECVSYDACDPNLNTKIPDFKCEKGFGMDVECNCTGEMLSLHFPVLLHAPFVKLGSDEVFECLTKRIGEIYYENRMQNEHIFRQVVGSPRGIGQLYPGIKWRTTDKEICKSGAPAFDCPNFDFRTRPWYVNAASGSKSIVFVLDVSSSMSMNHRIEIAVFAVENVIDGLTERDRVGIVFFSSSAFFCSLHGKTLLLATPENKKLLKACLEDMMPFGETNFENAFELAFDLFEAEASNSSFNLMPTCEKVILFLTDGEITDGEDPTPLIERENEKFDAKIFSFSLGSDADLEIPKRIACKNRGLWNKISDHNLLDLRTQMSSYYEYLSFRLTDQHVTWSDPFMDVTGLGEIVSVSSPCISQRGRFLGVAVSACNSSLVKNDPEYTKRKANNFKKCPDDIPEDFLIYLRSGESCDYCGNCDFQRWYFVLAWSTLSVLLVALLATLLTCLYIFIRKIIRKKKWQRLKDEVYTESLTHRPSFYKKRGKLEKIVLPLKIEDEELVVTHR</sequence>
<reference evidence="4 5" key="1">
    <citation type="journal article" date="2019" name="Sci. Rep.">
        <title>Nanopore sequencing improves the draft genome of the human pathogenic amoeba Naegleria fowleri.</title>
        <authorList>
            <person name="Liechti N."/>
            <person name="Schurch N."/>
            <person name="Bruggmann R."/>
            <person name="Wittwer M."/>
        </authorList>
    </citation>
    <scope>NUCLEOTIDE SEQUENCE [LARGE SCALE GENOMIC DNA]</scope>
    <source>
        <strain evidence="4 5">ATCC 30894</strain>
    </source>
</reference>
<keyword evidence="2" id="KW-0812">Transmembrane</keyword>
<dbReference type="PANTHER" id="PTHR10166:SF37">
    <property type="entry name" value="STOLID, ISOFORM H"/>
    <property type="match status" value="1"/>
</dbReference>
<dbReference type="RefSeq" id="XP_044569274.1">
    <property type="nucleotide sequence ID" value="XM_044708032.1"/>
</dbReference>
<evidence type="ECO:0000256" key="2">
    <source>
        <dbReference type="SAM" id="Phobius"/>
    </source>
</evidence>
<feature type="transmembrane region" description="Helical" evidence="2">
    <location>
        <begin position="62"/>
        <end position="81"/>
    </location>
</feature>
<dbReference type="GeneID" id="68107678"/>
<feature type="domain" description="VWFA" evidence="3">
    <location>
        <begin position="258"/>
        <end position="446"/>
    </location>
</feature>
<dbReference type="VEuPathDB" id="AmoebaDB:NfTy_001330"/>
<dbReference type="InterPro" id="IPR036465">
    <property type="entry name" value="vWFA_dom_sf"/>
</dbReference>
<dbReference type="VEuPathDB" id="AmoebaDB:NF0129040"/>
<evidence type="ECO:0000259" key="3">
    <source>
        <dbReference type="PROSITE" id="PS50234"/>
    </source>
</evidence>
<feature type="transmembrane region" description="Helical" evidence="2">
    <location>
        <begin position="543"/>
        <end position="571"/>
    </location>
</feature>
<evidence type="ECO:0000256" key="1">
    <source>
        <dbReference type="SAM" id="MobiDB-lite"/>
    </source>
</evidence>
<dbReference type="InterPro" id="IPR002035">
    <property type="entry name" value="VWF_A"/>
</dbReference>